<accession>A0ACC3MX43</accession>
<reference evidence="1" key="1">
    <citation type="submission" date="2023-07" db="EMBL/GenBank/DDBJ databases">
        <title>Black Yeasts Isolated from many extreme environments.</title>
        <authorList>
            <person name="Coleine C."/>
            <person name="Stajich J.E."/>
            <person name="Selbmann L."/>
        </authorList>
    </citation>
    <scope>NUCLEOTIDE SEQUENCE</scope>
    <source>
        <strain evidence="1">CCFEE 5714</strain>
    </source>
</reference>
<proteinExistence type="predicted"/>
<organism evidence="1 2">
    <name type="scientific">Vermiconidia calcicola</name>
    <dbReference type="NCBI Taxonomy" id="1690605"/>
    <lineage>
        <taxon>Eukaryota</taxon>
        <taxon>Fungi</taxon>
        <taxon>Dikarya</taxon>
        <taxon>Ascomycota</taxon>
        <taxon>Pezizomycotina</taxon>
        <taxon>Dothideomycetes</taxon>
        <taxon>Dothideomycetidae</taxon>
        <taxon>Mycosphaerellales</taxon>
        <taxon>Extremaceae</taxon>
        <taxon>Vermiconidia</taxon>
    </lineage>
</organism>
<name>A0ACC3MX43_9PEZI</name>
<comment type="caution">
    <text evidence="1">The sequence shown here is derived from an EMBL/GenBank/DDBJ whole genome shotgun (WGS) entry which is preliminary data.</text>
</comment>
<evidence type="ECO:0000313" key="1">
    <source>
        <dbReference type="EMBL" id="KAK3703868.1"/>
    </source>
</evidence>
<evidence type="ECO:0000313" key="2">
    <source>
        <dbReference type="Proteomes" id="UP001281147"/>
    </source>
</evidence>
<dbReference type="EMBL" id="JAUTXU010000146">
    <property type="protein sequence ID" value="KAK3703868.1"/>
    <property type="molecule type" value="Genomic_DNA"/>
</dbReference>
<sequence length="913" mass="101217">MTNTGVPGNTAVQSAEARNAAPRRPSLLPAFEPLSSSPGLPRPAKRKFDDVLDDRKYYPTPVPTSSTGILPSSPPSRRTRPGLQRAVSTLSERAPLGDVPTLDLPLNGEPLLMGRSSNSSDYQLSANRHISRVHVRASYHAPDSSCPAGNVEVECLGWNGVKVHCRGEVAELAKGECFVSDKPMAQIMVDVQDTRVMLVWPKEDSREPPSIASRSPWVVESPTKRRAISAPHFASSPPAMLPPRPQSPISPTPAVNLTSTFSSTFRADQAEEVKVYEDHDSEEDAPHDATPEPEVIASPMHSTPKCENDLLRVSRCTAASEPEEFSEHDEENDPIVHSFGPFGDNILSRFQSFPSGSPERMRKPLKAALNSPVRSSSTSKANISPIKNHVINQLAFSRVHALPLSTIHSNLPAELRGAMAKPSDIENRNVLAASDLKTILDGISCVGEISREGKDAAGKLLESEFYYMPEQDSDEMRRVTVTQSLGKTSIRAARKQHKRGTWSDPLYDFLIFAFTSVSLYLPPVLTSFTSKSNPITMMRLLSLPAVLTLLAFTSARPAPKPPQPLPLLIWHGLGDRFDADGLQSTGELAQEVNPGTYVYYIRTADDGNTDRTNTFFGNLTTQIDGVCDIIHNDTRLLDPVTNSLRVDAMGFSQGGQFLRGLLERCDGLSIRSLVTFGSQHNGIAQFQTCGTFDLLCKGATALVKNNAWADYVQNKVVPAQYYRTINETTGLGSDEYVAHSNFLSDVNNEREMKNEAYSAKITSLEKFVMYVFEEDVTVVPKESGWFAEKNATSGEATPLRERKMYKEDWLGLKKLDEKGGLVFRNASGAHMELDDEILTEAFNEFFGPEKKFKDQHMEDYGANEAQPWWDVLSWWEKQQSRWSTVTQRWLRGNVILCTWPRDVTLYSVPKEQL</sequence>
<gene>
    <name evidence="1" type="primary">TOS4_2</name>
    <name evidence="1" type="ORF">LTR37_014191</name>
</gene>
<keyword evidence="2" id="KW-1185">Reference proteome</keyword>
<dbReference type="Proteomes" id="UP001281147">
    <property type="component" value="Unassembled WGS sequence"/>
</dbReference>
<protein>
    <submittedName>
        <fullName evidence="1">Target of SBF</fullName>
    </submittedName>
</protein>